<reference evidence="2" key="2">
    <citation type="submission" date="2015-06" db="UniProtKB">
        <authorList>
            <consortium name="EnsemblPlants"/>
        </authorList>
    </citation>
    <scope>IDENTIFICATION</scope>
    <source>
        <strain evidence="2">DM1-3 516 R44</strain>
    </source>
</reference>
<evidence type="ECO:0000313" key="2">
    <source>
        <dbReference type="EnsemblPlants" id="PGSC0003DMT400088548"/>
    </source>
</evidence>
<dbReference type="InterPro" id="IPR046796">
    <property type="entry name" value="Transposase_32_dom"/>
</dbReference>
<dbReference type="PaxDb" id="4113-PGSC0003DMT400088548"/>
<dbReference type="Gramene" id="PGSC0003DMT400088548">
    <property type="protein sequence ID" value="PGSC0003DMT400088548"/>
    <property type="gene ID" value="PGSC0003DMG400038119"/>
</dbReference>
<dbReference type="Proteomes" id="UP000011115">
    <property type="component" value="Unassembled WGS sequence"/>
</dbReference>
<dbReference type="EnsemblPlants" id="PGSC0003DMT400088548">
    <property type="protein sequence ID" value="PGSC0003DMT400088548"/>
    <property type="gene ID" value="PGSC0003DMG400038119"/>
</dbReference>
<dbReference type="InParanoid" id="M1DG75"/>
<dbReference type="AlphaFoldDB" id="M1DG75"/>
<dbReference type="PANTHER" id="PTHR33180:SF31">
    <property type="entry name" value="POLYPROTEIN PROTEIN"/>
    <property type="match status" value="1"/>
</dbReference>
<name>M1DG75_SOLTU</name>
<accession>M1DG75</accession>
<keyword evidence="3" id="KW-1185">Reference proteome</keyword>
<evidence type="ECO:0000313" key="3">
    <source>
        <dbReference type="Proteomes" id="UP000011115"/>
    </source>
</evidence>
<dbReference type="HOGENOM" id="CLU_029307_10_1_1"/>
<dbReference type="Pfam" id="PF20167">
    <property type="entry name" value="Transposase_32"/>
    <property type="match status" value="1"/>
</dbReference>
<feature type="domain" description="Putative plant transposon protein" evidence="1">
    <location>
        <begin position="2"/>
        <end position="62"/>
    </location>
</feature>
<proteinExistence type="predicted"/>
<protein>
    <recommendedName>
        <fullName evidence="1">Putative plant transposon protein domain-containing protein</fullName>
    </recommendedName>
</protein>
<reference evidence="3" key="1">
    <citation type="journal article" date="2011" name="Nature">
        <title>Genome sequence and analysis of the tuber crop potato.</title>
        <authorList>
            <consortium name="The Potato Genome Sequencing Consortium"/>
        </authorList>
    </citation>
    <scope>NUCLEOTIDE SEQUENCE [LARGE SCALE GENOMIC DNA]</scope>
    <source>
        <strain evidence="3">cv. DM1-3 516 R44</strain>
    </source>
</reference>
<sequence length="124" mass="13828">MLSPNESIVRHLKAALLGCIIDYERLNLGSINAQEMAMRAKKSQTSLPFPVLINDMCRWARVSFVAKTDVEITPTSSTDIQRIEAEYIKDGSERRSATPMDTSLDIDVETIKTDTTLPTPTDEP</sequence>
<evidence type="ECO:0000259" key="1">
    <source>
        <dbReference type="Pfam" id="PF20167"/>
    </source>
</evidence>
<dbReference type="PANTHER" id="PTHR33180">
    <property type="entry name" value="PHOTOSYSTEM II CP43 REACTION CENTER PROTEIN"/>
    <property type="match status" value="1"/>
</dbReference>
<organism evidence="2 3">
    <name type="scientific">Solanum tuberosum</name>
    <name type="common">Potato</name>
    <dbReference type="NCBI Taxonomy" id="4113"/>
    <lineage>
        <taxon>Eukaryota</taxon>
        <taxon>Viridiplantae</taxon>
        <taxon>Streptophyta</taxon>
        <taxon>Embryophyta</taxon>
        <taxon>Tracheophyta</taxon>
        <taxon>Spermatophyta</taxon>
        <taxon>Magnoliopsida</taxon>
        <taxon>eudicotyledons</taxon>
        <taxon>Gunneridae</taxon>
        <taxon>Pentapetalae</taxon>
        <taxon>asterids</taxon>
        <taxon>lamiids</taxon>
        <taxon>Solanales</taxon>
        <taxon>Solanaceae</taxon>
        <taxon>Solanoideae</taxon>
        <taxon>Solaneae</taxon>
        <taxon>Solanum</taxon>
    </lineage>
</organism>